<gene>
    <name evidence="2" type="ORF">MKZ38_006913</name>
</gene>
<reference evidence="2" key="1">
    <citation type="submission" date="2022-07" db="EMBL/GenBank/DDBJ databases">
        <title>Draft genome sequence of Zalerion maritima ATCC 34329, a (micro)plastics degrading marine fungus.</title>
        <authorList>
            <person name="Paco A."/>
            <person name="Goncalves M.F.M."/>
            <person name="Rocha-Santos T.A.P."/>
            <person name="Alves A."/>
        </authorList>
    </citation>
    <scope>NUCLEOTIDE SEQUENCE</scope>
    <source>
        <strain evidence="2">ATCC 34329</strain>
    </source>
</reference>
<evidence type="ECO:0000256" key="1">
    <source>
        <dbReference type="SAM" id="MobiDB-lite"/>
    </source>
</evidence>
<evidence type="ECO:0000313" key="2">
    <source>
        <dbReference type="EMBL" id="KAJ2904872.1"/>
    </source>
</evidence>
<accession>A0AAD5RV53</accession>
<organism evidence="2 3">
    <name type="scientific">Zalerion maritima</name>
    <dbReference type="NCBI Taxonomy" id="339359"/>
    <lineage>
        <taxon>Eukaryota</taxon>
        <taxon>Fungi</taxon>
        <taxon>Dikarya</taxon>
        <taxon>Ascomycota</taxon>
        <taxon>Pezizomycotina</taxon>
        <taxon>Sordariomycetes</taxon>
        <taxon>Lulworthiomycetidae</taxon>
        <taxon>Lulworthiales</taxon>
        <taxon>Lulworthiaceae</taxon>
        <taxon>Zalerion</taxon>
    </lineage>
</organism>
<proteinExistence type="predicted"/>
<comment type="caution">
    <text evidence="2">The sequence shown here is derived from an EMBL/GenBank/DDBJ whole genome shotgun (WGS) entry which is preliminary data.</text>
</comment>
<dbReference type="Proteomes" id="UP001201980">
    <property type="component" value="Unassembled WGS sequence"/>
</dbReference>
<evidence type="ECO:0000313" key="3">
    <source>
        <dbReference type="Proteomes" id="UP001201980"/>
    </source>
</evidence>
<dbReference type="AlphaFoldDB" id="A0AAD5RV53"/>
<keyword evidence="3" id="KW-1185">Reference proteome</keyword>
<feature type="region of interest" description="Disordered" evidence="1">
    <location>
        <begin position="1"/>
        <end position="22"/>
    </location>
</feature>
<protein>
    <submittedName>
        <fullName evidence="2">Uncharacterized protein</fullName>
    </submittedName>
</protein>
<dbReference type="EMBL" id="JAKWBI020000042">
    <property type="protein sequence ID" value="KAJ2904872.1"/>
    <property type="molecule type" value="Genomic_DNA"/>
</dbReference>
<sequence>MTLKHMSAEEVTSSSHLRRKQRSKTYIDTREELIQWTHQKPCYALAQKLEFTEIRFQTPMLKRNSMAKNIVLLVPFLDLENGCSGHQYQYLAFQHHQHQR</sequence>
<name>A0AAD5RV53_9PEZI</name>